<name>A0A6G4EKX8_CLOBO</name>
<dbReference type="Gene3D" id="3.30.559.30">
    <property type="entry name" value="Nonribosomal peptide synthetase, condensation domain"/>
    <property type="match status" value="1"/>
</dbReference>
<feature type="non-terminal residue" evidence="3">
    <location>
        <position position="419"/>
    </location>
</feature>
<dbReference type="InterPro" id="IPR042099">
    <property type="entry name" value="ANL_N_sf"/>
</dbReference>
<dbReference type="GO" id="GO:0003824">
    <property type="term" value="F:catalytic activity"/>
    <property type="evidence" value="ECO:0007669"/>
    <property type="project" value="InterPro"/>
</dbReference>
<dbReference type="EMBL" id="SWRL01000042">
    <property type="protein sequence ID" value="NFH63815.1"/>
    <property type="molecule type" value="Genomic_DNA"/>
</dbReference>
<dbReference type="AlphaFoldDB" id="A0A6G4EKX8"/>
<evidence type="ECO:0000259" key="2">
    <source>
        <dbReference type="Pfam" id="PF00668"/>
    </source>
</evidence>
<dbReference type="GO" id="GO:0005829">
    <property type="term" value="C:cytosol"/>
    <property type="evidence" value="ECO:0007669"/>
    <property type="project" value="TreeGrafter"/>
</dbReference>
<reference evidence="3" key="1">
    <citation type="submission" date="2019-04" db="EMBL/GenBank/DDBJ databases">
        <title>Genome sequencing of Clostridium botulinum Groups I-IV and Clostridium butyricum.</title>
        <authorList>
            <person name="Brunt J."/>
            <person name="Van Vliet A.H.M."/>
            <person name="Stringer S.C."/>
            <person name="Carter A.T."/>
            <person name="Peck M.W."/>
        </authorList>
    </citation>
    <scope>NUCLEOTIDE SEQUENCE</scope>
    <source>
        <strain evidence="3">IFR 15/031</strain>
    </source>
</reference>
<dbReference type="SUPFAM" id="SSF52777">
    <property type="entry name" value="CoA-dependent acyltransferases"/>
    <property type="match status" value="1"/>
</dbReference>
<dbReference type="Pfam" id="PF00501">
    <property type="entry name" value="AMP-binding"/>
    <property type="match status" value="1"/>
</dbReference>
<dbReference type="GO" id="GO:0031177">
    <property type="term" value="F:phosphopantetheine binding"/>
    <property type="evidence" value="ECO:0007669"/>
    <property type="project" value="TreeGrafter"/>
</dbReference>
<evidence type="ECO:0000259" key="1">
    <source>
        <dbReference type="Pfam" id="PF00501"/>
    </source>
</evidence>
<proteinExistence type="predicted"/>
<dbReference type="PANTHER" id="PTHR45527:SF14">
    <property type="entry name" value="PLIPASTATIN SYNTHASE SUBUNIT B"/>
    <property type="match status" value="1"/>
</dbReference>
<comment type="caution">
    <text evidence="3">The sequence shown here is derived from an EMBL/GenBank/DDBJ whole genome shotgun (WGS) entry which is preliminary data.</text>
</comment>
<dbReference type="Gene3D" id="3.40.50.12780">
    <property type="entry name" value="N-terminal domain of ligase-like"/>
    <property type="match status" value="1"/>
</dbReference>
<protein>
    <submittedName>
        <fullName evidence="3">Non-ribosomal peptide synthetase</fullName>
    </submittedName>
</protein>
<feature type="domain" description="AMP-dependent synthetase/ligase" evidence="1">
    <location>
        <begin position="270"/>
        <end position="419"/>
    </location>
</feature>
<dbReference type="GO" id="GO:0044550">
    <property type="term" value="P:secondary metabolite biosynthetic process"/>
    <property type="evidence" value="ECO:0007669"/>
    <property type="project" value="TreeGrafter"/>
</dbReference>
<evidence type="ECO:0000313" key="3">
    <source>
        <dbReference type="EMBL" id="NFH63815.1"/>
    </source>
</evidence>
<organism evidence="3">
    <name type="scientific">Clostridium botulinum</name>
    <dbReference type="NCBI Taxonomy" id="1491"/>
    <lineage>
        <taxon>Bacteria</taxon>
        <taxon>Bacillati</taxon>
        <taxon>Bacillota</taxon>
        <taxon>Clostridia</taxon>
        <taxon>Eubacteriales</taxon>
        <taxon>Clostridiaceae</taxon>
        <taxon>Clostridium</taxon>
    </lineage>
</organism>
<feature type="domain" description="Condensation" evidence="2">
    <location>
        <begin position="12"/>
        <end position="249"/>
    </location>
</feature>
<accession>A0A6G4EKX8</accession>
<dbReference type="InterPro" id="IPR001242">
    <property type="entry name" value="Condensation_dom"/>
</dbReference>
<gene>
    <name evidence="3" type="ORF">FC962_18465</name>
</gene>
<dbReference type="GO" id="GO:0043041">
    <property type="term" value="P:amino acid activation for nonribosomal peptide biosynthetic process"/>
    <property type="evidence" value="ECO:0007669"/>
    <property type="project" value="TreeGrafter"/>
</dbReference>
<dbReference type="InterPro" id="IPR000873">
    <property type="entry name" value="AMP-dep_synth/lig_dom"/>
</dbReference>
<dbReference type="PANTHER" id="PTHR45527">
    <property type="entry name" value="NONRIBOSOMAL PEPTIDE SYNTHETASE"/>
    <property type="match status" value="1"/>
</dbReference>
<sequence length="419" mass="48407">MNFMDKDNKGLWYWNEQLKNLNNDEKFLWDYCDESLYKKGIYKEVFDKELGNKLNDICKDNNLLIYTFLVSTLKITVSKYMSKNNITIGIPCYSSQNARGNVHINKLLPLVSYIDHEMTYLEYMDFIKAKVLENYKNQAYLSSKILLQNGLPNDVMELTQISICMKGIHEDKDINYICESSKNELSFLLDPMEDKSIDIQIAYNSNKITEATVKALYESYATALRDILNDYNKKIKDIKILSEKDIKKILYEFNDTKVGYPKDKTIHELFEAQVERTPNNIAVVFQDKKLTYRELNERANSLAMVLRGNGVKTDSIVGIMVERSLEMIVGIIGILKAGGAYLPIDPNYPKDRIEYMLKDSGSNILLSKSDLIENIEFYGEFIDLYNEEIFKNNITNLPRINNSKDLAYIIYTSGTTGKP</sequence>
<dbReference type="FunFam" id="3.40.50.980:FF:000001">
    <property type="entry name" value="Non-ribosomal peptide synthetase"/>
    <property type="match status" value="1"/>
</dbReference>
<dbReference type="SUPFAM" id="SSF56801">
    <property type="entry name" value="Acetyl-CoA synthetase-like"/>
    <property type="match status" value="1"/>
</dbReference>
<dbReference type="Pfam" id="PF00668">
    <property type="entry name" value="Condensation"/>
    <property type="match status" value="1"/>
</dbReference>